<proteinExistence type="predicted"/>
<keyword evidence="1" id="KW-0812">Transmembrane</keyword>
<dbReference type="Proteomes" id="UP001252270">
    <property type="component" value="Unassembled WGS sequence"/>
</dbReference>
<protein>
    <submittedName>
        <fullName evidence="2">Na+/H+ antiporter subunit E</fullName>
    </submittedName>
</protein>
<evidence type="ECO:0000256" key="1">
    <source>
        <dbReference type="SAM" id="Phobius"/>
    </source>
</evidence>
<name>A0ABU1GKZ8_9GAMM</name>
<dbReference type="InterPro" id="IPR002758">
    <property type="entry name" value="Cation_antiport_E"/>
</dbReference>
<sequence length="166" mass="17730">MTPGRLARRLLLLALLWWALSGGGSAWAWGVPVILVAALVMPRSGVARLRPLALLAFLPMALWLALRGGLQVAMLACRPGPSPHSRVIDHPWHCLPEGPGRLLMASLVNLIPGTLTLRLTPAGLQVHVLQMRADTRLGLARLETRVAHLYAVSAAGNASDEAGEAR</sequence>
<accession>A0ABU1GKZ8</accession>
<gene>
    <name evidence="2" type="ORF">QC820_07680</name>
</gene>
<organism evidence="2 3">
    <name type="scientific">Halomonas mongoliensis</name>
    <dbReference type="NCBI Taxonomy" id="321265"/>
    <lineage>
        <taxon>Bacteria</taxon>
        <taxon>Pseudomonadati</taxon>
        <taxon>Pseudomonadota</taxon>
        <taxon>Gammaproteobacteria</taxon>
        <taxon>Oceanospirillales</taxon>
        <taxon>Halomonadaceae</taxon>
        <taxon>Halomonas</taxon>
    </lineage>
</organism>
<keyword evidence="1" id="KW-0472">Membrane</keyword>
<evidence type="ECO:0000313" key="3">
    <source>
        <dbReference type="Proteomes" id="UP001252270"/>
    </source>
</evidence>
<dbReference type="Pfam" id="PF01899">
    <property type="entry name" value="MNHE"/>
    <property type="match status" value="1"/>
</dbReference>
<reference evidence="2 3" key="1">
    <citation type="submission" date="2023-04" db="EMBL/GenBank/DDBJ databases">
        <title>A long-awaited taxogenomic arrangement of the family Halomonadaceae.</title>
        <authorList>
            <person name="De La Haba R."/>
            <person name="Chuvochina M."/>
            <person name="Wittouck S."/>
            <person name="Arahal D.R."/>
            <person name="Sanchez-Porro C."/>
            <person name="Hugenholtz P."/>
            <person name="Ventosa A."/>
        </authorList>
    </citation>
    <scope>NUCLEOTIDE SEQUENCE [LARGE SCALE GENOMIC DNA]</scope>
    <source>
        <strain evidence="2 3">DSM 17332</strain>
    </source>
</reference>
<dbReference type="RefSeq" id="WP_309636418.1">
    <property type="nucleotide sequence ID" value="NZ_JARWAL010000005.1"/>
</dbReference>
<keyword evidence="1" id="KW-1133">Transmembrane helix</keyword>
<keyword evidence="3" id="KW-1185">Reference proteome</keyword>
<dbReference type="EMBL" id="JARWAL010000005">
    <property type="protein sequence ID" value="MDR5892695.1"/>
    <property type="molecule type" value="Genomic_DNA"/>
</dbReference>
<comment type="caution">
    <text evidence="2">The sequence shown here is derived from an EMBL/GenBank/DDBJ whole genome shotgun (WGS) entry which is preliminary data.</text>
</comment>
<feature type="transmembrane region" description="Helical" evidence="1">
    <location>
        <begin position="52"/>
        <end position="76"/>
    </location>
</feature>
<evidence type="ECO:0000313" key="2">
    <source>
        <dbReference type="EMBL" id="MDR5892695.1"/>
    </source>
</evidence>